<dbReference type="RefSeq" id="WP_125943261.1">
    <property type="nucleotide sequence ID" value="NZ_PXZH01000002.1"/>
</dbReference>
<comment type="caution">
    <text evidence="1">The sequence shown here is derived from an EMBL/GenBank/DDBJ whole genome shotgun (WGS) entry which is preliminary data.</text>
</comment>
<name>A0A429Z6J6_9ENTE</name>
<accession>A0A429Z6J6</accession>
<keyword evidence="2" id="KW-1185">Reference proteome</keyword>
<gene>
    <name evidence="1" type="ORF">C7P63_06020</name>
</gene>
<dbReference type="OrthoDB" id="9955646at2"/>
<reference evidence="1 2" key="1">
    <citation type="submission" date="2018-03" db="EMBL/GenBank/DDBJ databases">
        <authorList>
            <person name="Gulvik C.A."/>
        </authorList>
    </citation>
    <scope>NUCLEOTIDE SEQUENCE [LARGE SCALE GENOMIC DNA]</scope>
    <source>
        <strain evidence="1 2">JCM 31581</strain>
    </source>
</reference>
<dbReference type="Proteomes" id="UP000277864">
    <property type="component" value="Unassembled WGS sequence"/>
</dbReference>
<evidence type="ECO:0000313" key="1">
    <source>
        <dbReference type="EMBL" id="RST89327.1"/>
    </source>
</evidence>
<evidence type="ECO:0000313" key="2">
    <source>
        <dbReference type="Proteomes" id="UP000277864"/>
    </source>
</evidence>
<protein>
    <submittedName>
        <fullName evidence="1">Uncharacterized protein</fullName>
    </submittedName>
</protein>
<organism evidence="1 2">
    <name type="scientific">Vagococcus humatus</name>
    <dbReference type="NCBI Taxonomy" id="1889241"/>
    <lineage>
        <taxon>Bacteria</taxon>
        <taxon>Bacillati</taxon>
        <taxon>Bacillota</taxon>
        <taxon>Bacilli</taxon>
        <taxon>Lactobacillales</taxon>
        <taxon>Enterococcaceae</taxon>
        <taxon>Vagococcus</taxon>
    </lineage>
</organism>
<dbReference type="AlphaFoldDB" id="A0A429Z6J6"/>
<proteinExistence type="predicted"/>
<dbReference type="EMBL" id="PXZH01000002">
    <property type="protein sequence ID" value="RST89327.1"/>
    <property type="molecule type" value="Genomic_DNA"/>
</dbReference>
<sequence length="75" mass="8492">MTSINLVNLKNYTEKLYTNVTKATVNTDTEQYEAVLLLDLFDLVNEKGAVSLTIYQDDKVTTLPLSDWQISTIGY</sequence>